<evidence type="ECO:0000256" key="4">
    <source>
        <dbReference type="SAM" id="SignalP"/>
    </source>
</evidence>
<feature type="domain" description="SH3b" evidence="5">
    <location>
        <begin position="190"/>
        <end position="258"/>
    </location>
</feature>
<dbReference type="GO" id="GO:0071555">
    <property type="term" value="P:cell wall organization"/>
    <property type="evidence" value="ECO:0007669"/>
    <property type="project" value="UniProtKB-KW"/>
</dbReference>
<feature type="domain" description="SH3b" evidence="5">
    <location>
        <begin position="407"/>
        <end position="476"/>
    </location>
</feature>
<evidence type="ECO:0000256" key="2">
    <source>
        <dbReference type="ARBA" id="ARBA00023316"/>
    </source>
</evidence>
<dbReference type="SMART" id="SM00646">
    <property type="entry name" value="Ami_3"/>
    <property type="match status" value="1"/>
</dbReference>
<name>A0A942TGG6_9BACI</name>
<evidence type="ECO:0000256" key="1">
    <source>
        <dbReference type="ARBA" id="ARBA00022801"/>
    </source>
</evidence>
<dbReference type="EMBL" id="JAGYPG010000002">
    <property type="protein sequence ID" value="MBS4195727.1"/>
    <property type="molecule type" value="Genomic_DNA"/>
</dbReference>
<dbReference type="GO" id="GO:0009253">
    <property type="term" value="P:peptidoglycan catabolic process"/>
    <property type="evidence" value="ECO:0007669"/>
    <property type="project" value="InterPro"/>
</dbReference>
<feature type="chain" id="PRO_5037161653" evidence="4">
    <location>
        <begin position="24"/>
        <end position="894"/>
    </location>
</feature>
<keyword evidence="1" id="KW-0378">Hydrolase</keyword>
<dbReference type="Pfam" id="PF06347">
    <property type="entry name" value="SH3_4"/>
    <property type="match status" value="1"/>
</dbReference>
<keyword evidence="4" id="KW-0732">Signal</keyword>
<dbReference type="InterPro" id="IPR050695">
    <property type="entry name" value="N-acetylmuramoyl_amidase_3"/>
</dbReference>
<dbReference type="SMART" id="SM00287">
    <property type="entry name" value="SH3b"/>
    <property type="match status" value="8"/>
</dbReference>
<evidence type="ECO:0000313" key="7">
    <source>
        <dbReference type="Proteomes" id="UP000681414"/>
    </source>
</evidence>
<dbReference type="Gene3D" id="3.40.630.40">
    <property type="entry name" value="Zn-dependent exopeptidases"/>
    <property type="match status" value="1"/>
</dbReference>
<dbReference type="SUPFAM" id="SSF53187">
    <property type="entry name" value="Zn-dependent exopeptidases"/>
    <property type="match status" value="1"/>
</dbReference>
<dbReference type="Pfam" id="PF08239">
    <property type="entry name" value="SH3_3"/>
    <property type="match status" value="5"/>
</dbReference>
<evidence type="ECO:0000256" key="3">
    <source>
        <dbReference type="SAM" id="MobiDB-lite"/>
    </source>
</evidence>
<accession>A0A942TGG6</accession>
<comment type="caution">
    <text evidence="6">The sequence shown here is derived from an EMBL/GenBank/DDBJ whole genome shotgun (WGS) entry which is preliminary data.</text>
</comment>
<gene>
    <name evidence="6" type="ORF">KHA97_11720</name>
</gene>
<keyword evidence="2" id="KW-0961">Cell wall biogenesis/degradation</keyword>
<organism evidence="6 7">
    <name type="scientific">Lederbergia citri</name>
    <dbReference type="NCBI Taxonomy" id="2833580"/>
    <lineage>
        <taxon>Bacteria</taxon>
        <taxon>Bacillati</taxon>
        <taxon>Bacillota</taxon>
        <taxon>Bacilli</taxon>
        <taxon>Bacillales</taxon>
        <taxon>Bacillaceae</taxon>
        <taxon>Lederbergia</taxon>
    </lineage>
</organism>
<feature type="domain" description="SH3b" evidence="5">
    <location>
        <begin position="102"/>
        <end position="170"/>
    </location>
</feature>
<evidence type="ECO:0000259" key="5">
    <source>
        <dbReference type="PROSITE" id="PS51781"/>
    </source>
</evidence>
<feature type="domain" description="SH3b" evidence="5">
    <location>
        <begin position="338"/>
        <end position="406"/>
    </location>
</feature>
<feature type="compositionally biased region" description="Polar residues" evidence="3">
    <location>
        <begin position="182"/>
        <end position="198"/>
    </location>
</feature>
<dbReference type="Pfam" id="PF13457">
    <property type="entry name" value="GW"/>
    <property type="match status" value="2"/>
</dbReference>
<dbReference type="Gene3D" id="2.30.30.40">
    <property type="entry name" value="SH3 Domains"/>
    <property type="match status" value="8"/>
</dbReference>
<reference evidence="6 7" key="1">
    <citation type="submission" date="2021-05" db="EMBL/GenBank/DDBJ databases">
        <title>Novel Bacillus species.</title>
        <authorList>
            <person name="Liu G."/>
        </authorList>
    </citation>
    <scope>NUCLEOTIDE SEQUENCE [LARGE SCALE GENOMIC DNA]</scope>
    <source>
        <strain evidence="7">FJAT-49780</strain>
    </source>
</reference>
<dbReference type="PROSITE" id="PS51781">
    <property type="entry name" value="SH3B"/>
    <property type="match status" value="5"/>
</dbReference>
<dbReference type="RefSeq" id="WP_213124922.1">
    <property type="nucleotide sequence ID" value="NZ_JAGYPG010000002.1"/>
</dbReference>
<proteinExistence type="predicted"/>
<sequence length="894" mass="100234">MRRIFHSIVCLLILFSFSQVSFAETTNNSVKIPFIGVTTSNNVIVYRGADIEYTQTAVLSKDQEVYVIDIFKNQKNELWLRINSNTVTGWVKNEFIKEAQFKLTKMISTGNNVSVRKGAMTSYDKIDSLNLGQQVEAVDRFLNQNYEEWYRIKIGNQFGWVIGTYLAVDTSEESPSKDTPSEDSPSNNTPKTLYANENNTPVKRGALESYATSYVLQRNEKVEIIDEITNSLGELWYRVETQNGIYGWVYSKSLQPDLVPDVLEMNSIVYAKKDLAIRRGALSSYEAVANIKMGEQLTIIDYFVNQQKELWYRVKLNNNILGWVLSAEIQETAIPISDQVLYVNVETANLRSGATTSYKVVSTLTKNTAVKVIDQIINSNNELWYRVQVGDGTLGWILSTLLQNDPFTEKVFYVIENTSVYSGAATSYKKVSSLSKGKEVKVIDQFTHSNLETWYRVDLGNNLYGWVISSALSVEVAPIKKQMVIGTKSAELRRGADFGYQVTQKLPERSTVTVISEFFNVNGQKWMNVELSNGVRGWVPAWELYDSLNDRKYYYSSQNNVLRRGASTSYKENATVKSGDPLLYLNRNNDWINVENSNGIRGWILLNQVVEVVPNLLSGPSISQLSAAETLITWTKSKNIPITYSIQSDKSLKVNAANTLIDLPKGKIVGLSSIQTFKDYFVLKPDAGYSFTLRNYDNRFTLKISRVGIANKRILIDAGHGAHDAGASGPTKLKEKDVNLAVAKYLQSELQKLGAVVVLTRSTDVFLTLDERVQLSNGSNYDAFVSVHANSNYNTAARGTETYYNINSNFNGVKSMILATEVQKTLVNKLGTYDRGIKTADFYVIKNNEVPSILVELAFLSNPAEETLLRSETARKNAALGIAQGLKNYFDGGN</sequence>
<feature type="domain" description="SH3b" evidence="5">
    <location>
        <begin position="550"/>
        <end position="613"/>
    </location>
</feature>
<keyword evidence="7" id="KW-1185">Reference proteome</keyword>
<feature type="region of interest" description="Disordered" evidence="3">
    <location>
        <begin position="171"/>
        <end position="198"/>
    </location>
</feature>
<dbReference type="Pfam" id="PF01520">
    <property type="entry name" value="Amidase_3"/>
    <property type="match status" value="1"/>
</dbReference>
<dbReference type="AlphaFoldDB" id="A0A942TGG6"/>
<protein>
    <submittedName>
        <fullName evidence="6">SH3 domain-containing protein</fullName>
    </submittedName>
</protein>
<dbReference type="GO" id="GO:0008745">
    <property type="term" value="F:N-acetylmuramoyl-L-alanine amidase activity"/>
    <property type="evidence" value="ECO:0007669"/>
    <property type="project" value="InterPro"/>
</dbReference>
<evidence type="ECO:0000313" key="6">
    <source>
        <dbReference type="EMBL" id="MBS4195727.1"/>
    </source>
</evidence>
<dbReference type="InterPro" id="IPR025987">
    <property type="entry name" value="GW_dom"/>
</dbReference>
<feature type="signal peptide" evidence="4">
    <location>
        <begin position="1"/>
        <end position="23"/>
    </location>
</feature>
<dbReference type="InterPro" id="IPR002508">
    <property type="entry name" value="MurNAc-LAA_cat"/>
</dbReference>
<dbReference type="PANTHER" id="PTHR30404:SF0">
    <property type="entry name" value="N-ACETYLMURAMOYL-L-ALANINE AMIDASE AMIC"/>
    <property type="match status" value="1"/>
</dbReference>
<dbReference type="PANTHER" id="PTHR30404">
    <property type="entry name" value="N-ACETYLMURAMOYL-L-ALANINE AMIDASE"/>
    <property type="match status" value="1"/>
</dbReference>
<dbReference type="GO" id="GO:0030288">
    <property type="term" value="C:outer membrane-bounded periplasmic space"/>
    <property type="evidence" value="ECO:0007669"/>
    <property type="project" value="TreeGrafter"/>
</dbReference>
<dbReference type="InterPro" id="IPR010466">
    <property type="entry name" value="DUF1058"/>
</dbReference>
<dbReference type="InterPro" id="IPR003646">
    <property type="entry name" value="SH3-like_bac-type"/>
</dbReference>
<dbReference type="CDD" id="cd02696">
    <property type="entry name" value="MurNAc-LAA"/>
    <property type="match status" value="1"/>
</dbReference>
<dbReference type="Proteomes" id="UP000681414">
    <property type="component" value="Unassembled WGS sequence"/>
</dbReference>